<reference evidence="6" key="1">
    <citation type="submission" date="2014-05" db="EMBL/GenBank/DDBJ databases">
        <title>The genome and life-stage specific transcriptomes of Globodera pallida elucidate key aspects of plant parasitism by a cyst nematode.</title>
        <authorList>
            <person name="Cotton J.A."/>
            <person name="Lilley C.J."/>
            <person name="Jones L.M."/>
            <person name="Kikuchi T."/>
            <person name="Reid A.J."/>
            <person name="Thorpe P."/>
            <person name="Tsai I.J."/>
            <person name="Beasley H."/>
            <person name="Blok V."/>
            <person name="Cock P.J.A."/>
            <person name="Van den Akker S.E."/>
            <person name="Holroyd N."/>
            <person name="Hunt M."/>
            <person name="Mantelin S."/>
            <person name="Naghra H."/>
            <person name="Pain A."/>
            <person name="Palomares-Rius J.E."/>
            <person name="Zarowiecki M."/>
            <person name="Berriman M."/>
            <person name="Jones J.T."/>
            <person name="Urwin P.E."/>
        </authorList>
    </citation>
    <scope>NUCLEOTIDE SEQUENCE [LARGE SCALE GENOMIC DNA]</scope>
    <source>
        <strain evidence="6">Lindley</strain>
    </source>
</reference>
<evidence type="ECO:0000259" key="5">
    <source>
        <dbReference type="PROSITE" id="PS51179"/>
    </source>
</evidence>
<dbReference type="PROSITE" id="PS51179">
    <property type="entry name" value="POU_3"/>
    <property type="match status" value="1"/>
</dbReference>
<organism evidence="6 7">
    <name type="scientific">Globodera pallida</name>
    <name type="common">Potato cyst nematode worm</name>
    <name type="synonym">Heterodera pallida</name>
    <dbReference type="NCBI Taxonomy" id="36090"/>
    <lineage>
        <taxon>Eukaryota</taxon>
        <taxon>Metazoa</taxon>
        <taxon>Ecdysozoa</taxon>
        <taxon>Nematoda</taxon>
        <taxon>Chromadorea</taxon>
        <taxon>Rhabditida</taxon>
        <taxon>Tylenchina</taxon>
        <taxon>Tylenchomorpha</taxon>
        <taxon>Tylenchoidea</taxon>
        <taxon>Heteroderidae</taxon>
        <taxon>Heteroderinae</taxon>
        <taxon>Globodera</taxon>
    </lineage>
</organism>
<dbReference type="SMART" id="SM00352">
    <property type="entry name" value="POU"/>
    <property type="match status" value="1"/>
</dbReference>
<evidence type="ECO:0000256" key="1">
    <source>
        <dbReference type="ARBA" id="ARBA00023125"/>
    </source>
</evidence>
<dbReference type="GO" id="GO:0000978">
    <property type="term" value="F:RNA polymerase II cis-regulatory region sequence-specific DNA binding"/>
    <property type="evidence" value="ECO:0007669"/>
    <property type="project" value="TreeGrafter"/>
</dbReference>
<evidence type="ECO:0000313" key="7">
    <source>
        <dbReference type="WBParaSite" id="GPLIN_000059100"/>
    </source>
</evidence>
<evidence type="ECO:0000313" key="6">
    <source>
        <dbReference type="Proteomes" id="UP000050741"/>
    </source>
</evidence>
<dbReference type="SUPFAM" id="SSF47413">
    <property type="entry name" value="lambda repressor-like DNA-binding domains"/>
    <property type="match status" value="1"/>
</dbReference>
<keyword evidence="1" id="KW-0238">DNA-binding</keyword>
<dbReference type="InterPro" id="IPR000327">
    <property type="entry name" value="POU_dom"/>
</dbReference>
<dbReference type="AlphaFoldDB" id="A0A183BJ12"/>
<dbReference type="Gene3D" id="1.10.260.40">
    <property type="entry name" value="lambda repressor-like DNA-binding domains"/>
    <property type="match status" value="1"/>
</dbReference>
<dbReference type="Pfam" id="PF00157">
    <property type="entry name" value="Pou"/>
    <property type="match status" value="1"/>
</dbReference>
<protein>
    <submittedName>
        <fullName evidence="7">POU-specific domain-containing protein</fullName>
    </submittedName>
</protein>
<dbReference type="PANTHER" id="PTHR11636:SF137">
    <property type="entry name" value="HOMEOBOX PROTEIN CEH-18"/>
    <property type="match status" value="1"/>
</dbReference>
<dbReference type="GO" id="GO:0005634">
    <property type="term" value="C:nucleus"/>
    <property type="evidence" value="ECO:0007669"/>
    <property type="project" value="UniProtKB-ARBA"/>
</dbReference>
<feature type="region of interest" description="Disordered" evidence="4">
    <location>
        <begin position="205"/>
        <end position="301"/>
    </location>
</feature>
<dbReference type="WBParaSite" id="GPLIN_000059100">
    <property type="protein sequence ID" value="GPLIN_000059100"/>
    <property type="gene ID" value="GPLIN_000059100"/>
</dbReference>
<proteinExistence type="predicted"/>
<feature type="region of interest" description="Disordered" evidence="4">
    <location>
        <begin position="106"/>
        <end position="128"/>
    </location>
</feature>
<keyword evidence="3" id="KW-0539">Nucleus</keyword>
<sequence>MAVECVGRMVLEMSREFGEQAQQLLGGMAELAPNANVEELFNAASLAMVAQFGGFVPQPQNSPMEELLGPFFWQSLLQNVATAGGGEGDSGIAMDHEECSATTTDTLQNNANDFPSLRPSQQKPFTPSSDDFADECLQPLEQSQRALADCLAKALTNGGHNESVDNPLESTVLTALWLGMAQQQQQGDADASVAWEAMLRQAIGGAQGPKWDGHGQQWRGEGNDKPTAFDVQLRSTENQRDECQSPQSDDGTKNKTERTASPAHQSNENVVQQRPMTTAERHSPRQRHTLPPATEVQEQQQPMETQIDYKMLNISQLGNTPGGHDGTAHATGTDQMPLVPLEQLQLLGMLPLQLPPSSALADTENKWATEDQQKTCEFGSYRRKNPREGRLRAVGVRQQQQRSNVPNAVPPLATVPGTGTLTAKSEKSLGALLRQQPDGAERAEELDELEEFANFFKKQRIKHGLCPSATLALRWANATGPTFRRQALNLSFKNMCKLRPLLQDWLEETDRLLTTGATVQDVLEGVALQKVASIVAAANVDDQQQQQVSFNFLPPSSTIRTLLYRTQLALTKMALSSESVPDHWPMAPHFPHLLSFPPSASPQSQHSFLITRSPLPIPNPSLTVHSLQHLSCCHFGIILSVPDGEATLDFLHRIRHFPYIDDEDKPLNELRNDKPSKGHQTNQQFCLPSSATERTSPICAGQNGWVGPLWRRLRKGIWRLLRFLRTTKTGEYEDQLIGRYAKSVMEDTDLLAHQRFVIVCRNKFEEKPKCGDELTCEGHPICTLLEESGHPEVSTVLEWPEGNPAADDDAFGGHWNNQHWNAQERPVQVDLGFDDRNKSFWNHEWWNNAKWGAGPAYHDLIGFMEYSPTYGKDELVTGSWNSLGWRGQQWPVEEVTDDSGTGMPMLAMVAATAVGVEAFGENDDFGTDWNDWQ</sequence>
<evidence type="ECO:0000256" key="4">
    <source>
        <dbReference type="SAM" id="MobiDB-lite"/>
    </source>
</evidence>
<evidence type="ECO:0000256" key="3">
    <source>
        <dbReference type="ARBA" id="ARBA00023242"/>
    </source>
</evidence>
<evidence type="ECO:0000256" key="2">
    <source>
        <dbReference type="ARBA" id="ARBA00023155"/>
    </source>
</evidence>
<accession>A0A183BJ12</accession>
<reference evidence="7" key="2">
    <citation type="submission" date="2016-06" db="UniProtKB">
        <authorList>
            <consortium name="WormBaseParasite"/>
        </authorList>
    </citation>
    <scope>IDENTIFICATION</scope>
</reference>
<keyword evidence="2" id="KW-0371">Homeobox</keyword>
<name>A0A183BJ12_GLOPA</name>
<feature type="compositionally biased region" description="Polar residues" evidence="4">
    <location>
        <begin position="262"/>
        <end position="276"/>
    </location>
</feature>
<dbReference type="PANTHER" id="PTHR11636">
    <property type="entry name" value="POU DOMAIN"/>
    <property type="match status" value="1"/>
</dbReference>
<dbReference type="Proteomes" id="UP000050741">
    <property type="component" value="Unassembled WGS sequence"/>
</dbReference>
<dbReference type="GO" id="GO:0000981">
    <property type="term" value="F:DNA-binding transcription factor activity, RNA polymerase II-specific"/>
    <property type="evidence" value="ECO:0007669"/>
    <property type="project" value="TreeGrafter"/>
</dbReference>
<feature type="domain" description="POU-specific" evidence="5">
    <location>
        <begin position="441"/>
        <end position="510"/>
    </location>
</feature>
<keyword evidence="6" id="KW-1185">Reference proteome</keyword>
<dbReference type="InterPro" id="IPR010982">
    <property type="entry name" value="Lambda_DNA-bd_dom_sf"/>
</dbReference>
<dbReference type="InterPro" id="IPR050255">
    <property type="entry name" value="POU_domain_TF"/>
</dbReference>